<dbReference type="Proteomes" id="UP000593578">
    <property type="component" value="Unassembled WGS sequence"/>
</dbReference>
<comment type="caution">
    <text evidence="1">The sequence shown here is derived from an EMBL/GenBank/DDBJ whole genome shotgun (WGS) entry which is preliminary data.</text>
</comment>
<protein>
    <recommendedName>
        <fullName evidence="3">DUF4283 domain-containing protein</fullName>
    </recommendedName>
</protein>
<organism evidence="1 2">
    <name type="scientific">Gossypium raimondii</name>
    <name type="common">Peruvian cotton</name>
    <name type="synonym">Gossypium klotzschianum subsp. raimondii</name>
    <dbReference type="NCBI Taxonomy" id="29730"/>
    <lineage>
        <taxon>Eukaryota</taxon>
        <taxon>Viridiplantae</taxon>
        <taxon>Streptophyta</taxon>
        <taxon>Embryophyta</taxon>
        <taxon>Tracheophyta</taxon>
        <taxon>Spermatophyta</taxon>
        <taxon>Magnoliopsida</taxon>
        <taxon>eudicotyledons</taxon>
        <taxon>Gunneridae</taxon>
        <taxon>Pentapetalae</taxon>
        <taxon>rosids</taxon>
        <taxon>malvids</taxon>
        <taxon>Malvales</taxon>
        <taxon>Malvaceae</taxon>
        <taxon>Malvoideae</taxon>
        <taxon>Gossypium</taxon>
    </lineage>
</organism>
<sequence length="147" mass="16690">FRDKYGALRGRCKSEHLTLGVKKGTRVLLIGDLCRLLCASLSFLHDLGLLGFGVVLVEVARISGFKNGVILVKFGKIDRTRILNLTLWLFDQSLFAMFPFVKGQELDDYVFNIMPFWIRIYNTPFEKMDRKVSIDMGKAIGEVVAID</sequence>
<gene>
    <name evidence="1" type="ORF">Gorai_019420</name>
</gene>
<evidence type="ECO:0000313" key="2">
    <source>
        <dbReference type="Proteomes" id="UP000593578"/>
    </source>
</evidence>
<dbReference type="EMBL" id="JABEZZ010000007">
    <property type="protein sequence ID" value="MBA0590726.1"/>
    <property type="molecule type" value="Genomic_DNA"/>
</dbReference>
<reference evidence="1 2" key="1">
    <citation type="journal article" date="2019" name="Genome Biol. Evol.">
        <title>Insights into the evolution of the New World diploid cottons (Gossypium, subgenus Houzingenia) based on genome sequencing.</title>
        <authorList>
            <person name="Grover C.E."/>
            <person name="Arick M.A. 2nd"/>
            <person name="Thrash A."/>
            <person name="Conover J.L."/>
            <person name="Sanders W.S."/>
            <person name="Peterson D.G."/>
            <person name="Frelichowski J.E."/>
            <person name="Scheffler J.A."/>
            <person name="Scheffler B.E."/>
            <person name="Wendel J.F."/>
        </authorList>
    </citation>
    <scope>NUCLEOTIDE SEQUENCE [LARGE SCALE GENOMIC DNA]</scope>
    <source>
        <strain evidence="1">8</strain>
        <tissue evidence="1">Leaf</tissue>
    </source>
</reference>
<dbReference type="AlphaFoldDB" id="A0A7J8PNM5"/>
<proteinExistence type="predicted"/>
<evidence type="ECO:0000313" key="1">
    <source>
        <dbReference type="EMBL" id="MBA0590726.1"/>
    </source>
</evidence>
<evidence type="ECO:0008006" key="3">
    <source>
        <dbReference type="Google" id="ProtNLM"/>
    </source>
</evidence>
<accession>A0A7J8PNM5</accession>
<name>A0A7J8PNM5_GOSRA</name>
<feature type="non-terminal residue" evidence="1">
    <location>
        <position position="147"/>
    </location>
</feature>